<dbReference type="STRING" id="741276.A0A2S5BDW8"/>
<feature type="transmembrane region" description="Helical" evidence="2">
    <location>
        <begin position="20"/>
        <end position="40"/>
    </location>
</feature>
<keyword evidence="2" id="KW-0472">Membrane</keyword>
<protein>
    <recommendedName>
        <fullName evidence="3">DUF6534 domain-containing protein</fullName>
    </recommendedName>
</protein>
<keyword evidence="2" id="KW-1133">Transmembrane helix</keyword>
<feature type="transmembrane region" description="Helical" evidence="2">
    <location>
        <begin position="125"/>
        <end position="146"/>
    </location>
</feature>
<gene>
    <name evidence="4" type="ORF">BMF94_1935</name>
</gene>
<dbReference type="PANTHER" id="PTHR40465">
    <property type="entry name" value="CHROMOSOME 1, WHOLE GENOME SHOTGUN SEQUENCE"/>
    <property type="match status" value="1"/>
</dbReference>
<organism evidence="4 5">
    <name type="scientific">Rhodotorula taiwanensis</name>
    <dbReference type="NCBI Taxonomy" id="741276"/>
    <lineage>
        <taxon>Eukaryota</taxon>
        <taxon>Fungi</taxon>
        <taxon>Dikarya</taxon>
        <taxon>Basidiomycota</taxon>
        <taxon>Pucciniomycotina</taxon>
        <taxon>Microbotryomycetes</taxon>
        <taxon>Sporidiobolales</taxon>
        <taxon>Sporidiobolaceae</taxon>
        <taxon>Rhodotorula</taxon>
    </lineage>
</organism>
<sequence length="366" mass="40406">MSGPPEGAFSLVPILQPMLIAQLIPMFFVGIVVAETCTYFRSFLGKDRWPLVSFVSFLAACQLVWFGLSTYAFYDWTVTHWGDAAHLVKITPEALWSGLMISLITTGVQCFFARRVWLLSGREPVLPLLIVAISLATFAIGLYEIHGWYSFDLELASIDKLKKPSLALLFLSCIDDLLITFAIAFYLRRAASTPEGPFLMGPLVKRIIIRTAETNALTSLVLILGVVSNYVKPMKPYSFILQGLSPELYFLSALVSLNARNSFRRRRRRTTYEFQSAAASASAGNGHPAHGASNATGQTGKTFHIRRLRSLKKQLSGTSVTEGIQVTTDIDHAVDQNSSYEHATPSHLPHQNALSIELQPMHGLAA</sequence>
<evidence type="ECO:0000313" key="4">
    <source>
        <dbReference type="EMBL" id="POY74959.1"/>
    </source>
</evidence>
<feature type="compositionally biased region" description="Low complexity" evidence="1">
    <location>
        <begin position="279"/>
        <end position="295"/>
    </location>
</feature>
<dbReference type="InterPro" id="IPR045339">
    <property type="entry name" value="DUF6534"/>
</dbReference>
<keyword evidence="5" id="KW-1185">Reference proteome</keyword>
<proteinExistence type="predicted"/>
<dbReference type="Pfam" id="PF20152">
    <property type="entry name" value="DUF6534"/>
    <property type="match status" value="1"/>
</dbReference>
<evidence type="ECO:0000259" key="3">
    <source>
        <dbReference type="Pfam" id="PF20152"/>
    </source>
</evidence>
<dbReference type="OrthoDB" id="2535105at2759"/>
<dbReference type="Proteomes" id="UP000237144">
    <property type="component" value="Unassembled WGS sequence"/>
</dbReference>
<feature type="domain" description="DUF6534" evidence="3">
    <location>
        <begin position="174"/>
        <end position="262"/>
    </location>
</feature>
<feature type="transmembrane region" description="Helical" evidence="2">
    <location>
        <begin position="166"/>
        <end position="187"/>
    </location>
</feature>
<dbReference type="EMBL" id="PJQD01000020">
    <property type="protein sequence ID" value="POY74959.1"/>
    <property type="molecule type" value="Genomic_DNA"/>
</dbReference>
<dbReference type="AlphaFoldDB" id="A0A2S5BDW8"/>
<reference evidence="4 5" key="1">
    <citation type="journal article" date="2018" name="Front. Microbiol.">
        <title>Prospects for Fungal Bioremediation of Acidic Radioactive Waste Sites: Characterization and Genome Sequence of Rhodotorula taiwanensis MD1149.</title>
        <authorList>
            <person name="Tkavc R."/>
            <person name="Matrosova V.Y."/>
            <person name="Grichenko O.E."/>
            <person name="Gostincar C."/>
            <person name="Volpe R.P."/>
            <person name="Klimenkova P."/>
            <person name="Gaidamakova E.K."/>
            <person name="Zhou C.E."/>
            <person name="Stewart B.J."/>
            <person name="Lyman M.G."/>
            <person name="Malfatti S.A."/>
            <person name="Rubinfeld B."/>
            <person name="Courtot M."/>
            <person name="Singh J."/>
            <person name="Dalgard C.L."/>
            <person name="Hamilton T."/>
            <person name="Frey K.G."/>
            <person name="Gunde-Cimerman N."/>
            <person name="Dugan L."/>
            <person name="Daly M.J."/>
        </authorList>
    </citation>
    <scope>NUCLEOTIDE SEQUENCE [LARGE SCALE GENOMIC DNA]</scope>
    <source>
        <strain evidence="4 5">MD1149</strain>
    </source>
</reference>
<feature type="transmembrane region" description="Helical" evidence="2">
    <location>
        <begin position="239"/>
        <end position="259"/>
    </location>
</feature>
<dbReference type="PANTHER" id="PTHR40465:SF1">
    <property type="entry name" value="DUF6534 DOMAIN-CONTAINING PROTEIN"/>
    <property type="match status" value="1"/>
</dbReference>
<feature type="transmembrane region" description="Helical" evidence="2">
    <location>
        <begin position="207"/>
        <end position="227"/>
    </location>
</feature>
<feature type="transmembrane region" description="Helical" evidence="2">
    <location>
        <begin position="94"/>
        <end position="113"/>
    </location>
</feature>
<keyword evidence="2" id="KW-0812">Transmembrane</keyword>
<feature type="region of interest" description="Disordered" evidence="1">
    <location>
        <begin position="279"/>
        <end position="298"/>
    </location>
</feature>
<evidence type="ECO:0000313" key="5">
    <source>
        <dbReference type="Proteomes" id="UP000237144"/>
    </source>
</evidence>
<evidence type="ECO:0000256" key="1">
    <source>
        <dbReference type="SAM" id="MobiDB-lite"/>
    </source>
</evidence>
<feature type="transmembrane region" description="Helical" evidence="2">
    <location>
        <begin position="52"/>
        <end position="74"/>
    </location>
</feature>
<name>A0A2S5BDW8_9BASI</name>
<accession>A0A2S5BDW8</accession>
<comment type="caution">
    <text evidence="4">The sequence shown here is derived from an EMBL/GenBank/DDBJ whole genome shotgun (WGS) entry which is preliminary data.</text>
</comment>
<evidence type="ECO:0000256" key="2">
    <source>
        <dbReference type="SAM" id="Phobius"/>
    </source>
</evidence>